<organism evidence="1 2">
    <name type="scientific">Mycena pura</name>
    <dbReference type="NCBI Taxonomy" id="153505"/>
    <lineage>
        <taxon>Eukaryota</taxon>
        <taxon>Fungi</taxon>
        <taxon>Dikarya</taxon>
        <taxon>Basidiomycota</taxon>
        <taxon>Agaricomycotina</taxon>
        <taxon>Agaricomycetes</taxon>
        <taxon>Agaricomycetidae</taxon>
        <taxon>Agaricales</taxon>
        <taxon>Marasmiineae</taxon>
        <taxon>Mycenaceae</taxon>
        <taxon>Mycena</taxon>
    </lineage>
</organism>
<dbReference type="EMBL" id="JARJCW010000157">
    <property type="protein sequence ID" value="KAJ7190095.1"/>
    <property type="molecule type" value="Genomic_DNA"/>
</dbReference>
<comment type="caution">
    <text evidence="1">The sequence shown here is derived from an EMBL/GenBank/DDBJ whole genome shotgun (WGS) entry which is preliminary data.</text>
</comment>
<dbReference type="Proteomes" id="UP001219525">
    <property type="component" value="Unassembled WGS sequence"/>
</dbReference>
<name>A0AAD6UTM0_9AGAR</name>
<evidence type="ECO:0000313" key="1">
    <source>
        <dbReference type="EMBL" id="KAJ7190095.1"/>
    </source>
</evidence>
<keyword evidence="2" id="KW-1185">Reference proteome</keyword>
<accession>A0AAD6UTM0</accession>
<sequence>MSGYTLDTLDPAGKPEPGTVSSLIFRVPFPEHVPRQLLARYQGLRAERHLESETHLDERAGRLALRAYDDEGIHSDRERWCERAAAAFHDIVQANKQSLRHVELILPTGGMATPLNVFASLKEVAHLESLCVQWPLRGYTPLMQLLMPDWSHVLEDSNIIPSMAQFHDDLMALLGTHARTLKRLRVALPQSTTQRPFSALAISASRFPALPALELLDLTHWSPRIPDVLALLAPGGPLPTLQHLILDQGTEIPLTEDGDDDEEAVVDAVEAPPSSWAALGAHLTTHARALRLRSLSAALQDARGTFHPVSHRLDQAELRGALGLGGDAASLVVCTAWPVQYSALEPVPAEGGVQQQEEDLYAHAPGCGHLAYPEDQRPTTGLWPAEGEEASFMQRLKGAPWY</sequence>
<evidence type="ECO:0000313" key="2">
    <source>
        <dbReference type="Proteomes" id="UP001219525"/>
    </source>
</evidence>
<proteinExistence type="predicted"/>
<dbReference type="AlphaFoldDB" id="A0AAD6UTM0"/>
<gene>
    <name evidence="1" type="ORF">GGX14DRAFT_408286</name>
</gene>
<protein>
    <submittedName>
        <fullName evidence="1">Uncharacterized protein</fullName>
    </submittedName>
</protein>
<reference evidence="1" key="1">
    <citation type="submission" date="2023-03" db="EMBL/GenBank/DDBJ databases">
        <title>Massive genome expansion in bonnet fungi (Mycena s.s.) driven by repeated elements and novel gene families across ecological guilds.</title>
        <authorList>
            <consortium name="Lawrence Berkeley National Laboratory"/>
            <person name="Harder C.B."/>
            <person name="Miyauchi S."/>
            <person name="Viragh M."/>
            <person name="Kuo A."/>
            <person name="Thoen E."/>
            <person name="Andreopoulos B."/>
            <person name="Lu D."/>
            <person name="Skrede I."/>
            <person name="Drula E."/>
            <person name="Henrissat B."/>
            <person name="Morin E."/>
            <person name="Kohler A."/>
            <person name="Barry K."/>
            <person name="LaButti K."/>
            <person name="Morin E."/>
            <person name="Salamov A."/>
            <person name="Lipzen A."/>
            <person name="Mereny Z."/>
            <person name="Hegedus B."/>
            <person name="Baldrian P."/>
            <person name="Stursova M."/>
            <person name="Weitz H."/>
            <person name="Taylor A."/>
            <person name="Grigoriev I.V."/>
            <person name="Nagy L.G."/>
            <person name="Martin F."/>
            <person name="Kauserud H."/>
        </authorList>
    </citation>
    <scope>NUCLEOTIDE SEQUENCE</scope>
    <source>
        <strain evidence="1">9144</strain>
    </source>
</reference>